<dbReference type="EMBL" id="JAAMPI010002798">
    <property type="protein sequence ID" value="KAF4609396.1"/>
    <property type="molecule type" value="Genomic_DNA"/>
</dbReference>
<evidence type="ECO:0000313" key="2">
    <source>
        <dbReference type="EMBL" id="KAF4609396.1"/>
    </source>
</evidence>
<accession>A0A8H4QEV8</accession>
<feature type="compositionally biased region" description="Polar residues" evidence="1">
    <location>
        <begin position="120"/>
        <end position="142"/>
    </location>
</feature>
<sequence length="254" mass="28971">MTNITSALPPNAQNDSAGEGPSSVPRRNPPNDSDEMIPDSQSGSNTLQDAQLPDPELQTLQQEERELEARVRAQAERAEHLRLRQIKRDAVKAKISDLKRQLEESEAQEKDLASTEASRHSSVARSNDATGNTPNNHPRQSIEQDIVMTGALNDDVDYILPPLPMKTLKLHMDQEKMIDYRSPDTYQGKTVKEWKNFCDGMEGLFRTRPWTYNRHSSRCNAAGSRLRGEPHDIWQTELRRFSPRQYPNTDRQIL</sequence>
<evidence type="ECO:0000313" key="3">
    <source>
        <dbReference type="Proteomes" id="UP000566819"/>
    </source>
</evidence>
<feature type="region of interest" description="Disordered" evidence="1">
    <location>
        <begin position="99"/>
        <end position="142"/>
    </location>
</feature>
<name>A0A8H4QEV8_9HELO</name>
<dbReference type="AlphaFoldDB" id="A0A8H4QEV8"/>
<dbReference type="Proteomes" id="UP000566819">
    <property type="component" value="Unassembled WGS sequence"/>
</dbReference>
<feature type="compositionally biased region" description="Polar residues" evidence="1">
    <location>
        <begin position="39"/>
        <end position="49"/>
    </location>
</feature>
<feature type="compositionally biased region" description="Basic and acidic residues" evidence="1">
    <location>
        <begin position="99"/>
        <end position="119"/>
    </location>
</feature>
<comment type="caution">
    <text evidence="2">The sequence shown here is derived from an EMBL/GenBank/DDBJ whole genome shotgun (WGS) entry which is preliminary data.</text>
</comment>
<organism evidence="2 3">
    <name type="scientific">Cudoniella acicularis</name>
    <dbReference type="NCBI Taxonomy" id="354080"/>
    <lineage>
        <taxon>Eukaryota</taxon>
        <taxon>Fungi</taxon>
        <taxon>Dikarya</taxon>
        <taxon>Ascomycota</taxon>
        <taxon>Pezizomycotina</taxon>
        <taxon>Leotiomycetes</taxon>
        <taxon>Helotiales</taxon>
        <taxon>Tricladiaceae</taxon>
        <taxon>Cudoniella</taxon>
    </lineage>
</organism>
<reference evidence="2 3" key="1">
    <citation type="submission" date="2020-03" db="EMBL/GenBank/DDBJ databases">
        <title>Draft Genome Sequence of Cudoniella acicularis.</title>
        <authorList>
            <person name="Buettner E."/>
            <person name="Kellner H."/>
        </authorList>
    </citation>
    <scope>NUCLEOTIDE SEQUENCE [LARGE SCALE GENOMIC DNA]</scope>
    <source>
        <strain evidence="2 3">DSM 108380</strain>
    </source>
</reference>
<keyword evidence="3" id="KW-1185">Reference proteome</keyword>
<proteinExistence type="predicted"/>
<feature type="region of interest" description="Disordered" evidence="1">
    <location>
        <begin position="1"/>
        <end position="75"/>
    </location>
</feature>
<feature type="compositionally biased region" description="Basic and acidic residues" evidence="1">
    <location>
        <begin position="62"/>
        <end position="75"/>
    </location>
</feature>
<protein>
    <submittedName>
        <fullName evidence="2">Uncharacterized protein</fullName>
    </submittedName>
</protein>
<feature type="compositionally biased region" description="Polar residues" evidence="1">
    <location>
        <begin position="1"/>
        <end position="16"/>
    </location>
</feature>
<evidence type="ECO:0000256" key="1">
    <source>
        <dbReference type="SAM" id="MobiDB-lite"/>
    </source>
</evidence>
<gene>
    <name evidence="2" type="ORF">G7Y89_g15872</name>
</gene>